<feature type="signal peptide" evidence="3">
    <location>
        <begin position="1"/>
        <end position="26"/>
    </location>
</feature>
<dbReference type="InterPro" id="IPR050570">
    <property type="entry name" value="Cell_wall_metabolism_enzyme"/>
</dbReference>
<gene>
    <name evidence="5" type="ORF">FRZ61_20540</name>
</gene>
<evidence type="ECO:0000259" key="4">
    <source>
        <dbReference type="PROSITE" id="PS51782"/>
    </source>
</evidence>
<sequence>MSPSSDRGMSRKLASGVAVAAALALAACNMSGRPATSDGGVVLAGPAPGTMDAAGNYTAVNGDTVYGVANRFKVPIRSLIDENGLKPPYRLATGQKLRIPQQQVYIAKAGDSIYSIADQFNVDQSQLIRFNQLKPPYTLTAGQRILLPAAVQQAPSMPTVIASPSSSVTAVPLDAPSPGAVGSQPLSSASPSASSTASTAPIPSTAPQPAPMPSATPTVKPLQTPSASSATAQPDAVANIPQPATRAGGFFQWPVNGKIISGFGATSGGLHNDGINIAAPRGTPVHAAENGVVVYAGNQLRGFGNLILIRHADGWVTAYAHNDTLLVKKGQQVKRGDVIARVGSTGNVSTPQLHFELRKGTEAVDPKVMLGAYGA</sequence>
<dbReference type="PANTHER" id="PTHR21666:SF263">
    <property type="entry name" value="MUREIN HYDROLASE ACTIVATOR NLPD"/>
    <property type="match status" value="1"/>
</dbReference>
<dbReference type="InterPro" id="IPR016047">
    <property type="entry name" value="M23ase_b-sheet_dom"/>
</dbReference>
<dbReference type="InterPro" id="IPR036779">
    <property type="entry name" value="LysM_dom_sf"/>
</dbReference>
<dbReference type="AlphaFoldDB" id="A0A5J6MZP9"/>
<dbReference type="CDD" id="cd12797">
    <property type="entry name" value="M23_peptidase"/>
    <property type="match status" value="1"/>
</dbReference>
<evidence type="ECO:0000256" key="2">
    <source>
        <dbReference type="SAM" id="MobiDB-lite"/>
    </source>
</evidence>
<dbReference type="CDD" id="cd00118">
    <property type="entry name" value="LysM"/>
    <property type="match status" value="2"/>
</dbReference>
<keyword evidence="6" id="KW-1185">Reference proteome</keyword>
<dbReference type="SUPFAM" id="SSF54106">
    <property type="entry name" value="LysM domain"/>
    <property type="match status" value="2"/>
</dbReference>
<dbReference type="PROSITE" id="PS51257">
    <property type="entry name" value="PROKAR_LIPOPROTEIN"/>
    <property type="match status" value="1"/>
</dbReference>
<evidence type="ECO:0000256" key="1">
    <source>
        <dbReference type="ARBA" id="ARBA00038420"/>
    </source>
</evidence>
<dbReference type="GO" id="GO:0004222">
    <property type="term" value="F:metalloendopeptidase activity"/>
    <property type="evidence" value="ECO:0007669"/>
    <property type="project" value="TreeGrafter"/>
</dbReference>
<feature type="compositionally biased region" description="Low complexity" evidence="2">
    <location>
        <begin position="185"/>
        <end position="203"/>
    </location>
</feature>
<feature type="domain" description="LysM" evidence="4">
    <location>
        <begin position="55"/>
        <end position="99"/>
    </location>
</feature>
<dbReference type="OrthoDB" id="9795421at2"/>
<dbReference type="KEGG" id="hadh:FRZ61_20540"/>
<feature type="compositionally biased region" description="Polar residues" evidence="2">
    <location>
        <begin position="221"/>
        <end position="232"/>
    </location>
</feature>
<dbReference type="Pfam" id="PF01551">
    <property type="entry name" value="Peptidase_M23"/>
    <property type="match status" value="1"/>
</dbReference>
<dbReference type="Gene3D" id="2.70.70.10">
    <property type="entry name" value="Glucose Permease (Domain IIA)"/>
    <property type="match status" value="1"/>
</dbReference>
<feature type="chain" id="PRO_5023812383" evidence="3">
    <location>
        <begin position="27"/>
        <end position="375"/>
    </location>
</feature>
<dbReference type="PANTHER" id="PTHR21666">
    <property type="entry name" value="PEPTIDASE-RELATED"/>
    <property type="match status" value="1"/>
</dbReference>
<accession>A0A5J6MZP9</accession>
<proteinExistence type="inferred from homology"/>
<comment type="similarity">
    <text evidence="1">Belongs to the E.coli NlpD/Haemophilus LppB family.</text>
</comment>
<dbReference type="Gene3D" id="3.10.350.10">
    <property type="entry name" value="LysM domain"/>
    <property type="match status" value="2"/>
</dbReference>
<protein>
    <submittedName>
        <fullName evidence="5">Peptidase M23</fullName>
    </submittedName>
</protein>
<dbReference type="InterPro" id="IPR011055">
    <property type="entry name" value="Dup_hybrid_motif"/>
</dbReference>
<dbReference type="Pfam" id="PF01476">
    <property type="entry name" value="LysM"/>
    <property type="match status" value="2"/>
</dbReference>
<reference evidence="5 6" key="1">
    <citation type="submission" date="2019-08" db="EMBL/GenBank/DDBJ databases">
        <title>Hyperibacter terrae gen. nov., sp. nov. and Hyperibacter viscosus sp. nov., two new members in the family Rhodospirillaceae isolated from the rhizosphere of Hypericum perforatum.</title>
        <authorList>
            <person name="Noviana Z."/>
        </authorList>
    </citation>
    <scope>NUCLEOTIDE SEQUENCE [LARGE SCALE GENOMIC DNA]</scope>
    <source>
        <strain evidence="5 6">R5959</strain>
    </source>
</reference>
<organism evidence="5 6">
    <name type="scientific">Hypericibacter adhaerens</name>
    <dbReference type="NCBI Taxonomy" id="2602016"/>
    <lineage>
        <taxon>Bacteria</taxon>
        <taxon>Pseudomonadati</taxon>
        <taxon>Pseudomonadota</taxon>
        <taxon>Alphaproteobacteria</taxon>
        <taxon>Rhodospirillales</taxon>
        <taxon>Dongiaceae</taxon>
        <taxon>Hypericibacter</taxon>
    </lineage>
</organism>
<feature type="region of interest" description="Disordered" evidence="2">
    <location>
        <begin position="168"/>
        <end position="234"/>
    </location>
</feature>
<dbReference type="SMART" id="SM00257">
    <property type="entry name" value="LysM"/>
    <property type="match status" value="2"/>
</dbReference>
<evidence type="ECO:0000313" key="5">
    <source>
        <dbReference type="EMBL" id="QEX22125.1"/>
    </source>
</evidence>
<name>A0A5J6MZP9_9PROT</name>
<dbReference type="PROSITE" id="PS51782">
    <property type="entry name" value="LYSM"/>
    <property type="match status" value="2"/>
</dbReference>
<dbReference type="Proteomes" id="UP000325797">
    <property type="component" value="Chromosome"/>
</dbReference>
<dbReference type="InterPro" id="IPR018392">
    <property type="entry name" value="LysM"/>
</dbReference>
<evidence type="ECO:0000313" key="6">
    <source>
        <dbReference type="Proteomes" id="UP000325797"/>
    </source>
</evidence>
<dbReference type="SUPFAM" id="SSF51261">
    <property type="entry name" value="Duplicated hybrid motif"/>
    <property type="match status" value="1"/>
</dbReference>
<feature type="domain" description="LysM" evidence="4">
    <location>
        <begin position="103"/>
        <end position="147"/>
    </location>
</feature>
<keyword evidence="3" id="KW-0732">Signal</keyword>
<feature type="compositionally biased region" description="Pro residues" evidence="2">
    <location>
        <begin position="204"/>
        <end position="214"/>
    </location>
</feature>
<evidence type="ECO:0000256" key="3">
    <source>
        <dbReference type="SAM" id="SignalP"/>
    </source>
</evidence>
<dbReference type="EMBL" id="CP042582">
    <property type="protein sequence ID" value="QEX22125.1"/>
    <property type="molecule type" value="Genomic_DNA"/>
</dbReference>